<gene>
    <name evidence="5" type="ORF">A2406_02800</name>
</gene>
<dbReference type="Pfam" id="PF07963">
    <property type="entry name" value="N_methyl"/>
    <property type="match status" value="1"/>
</dbReference>
<reference evidence="5 6" key="1">
    <citation type="journal article" date="2016" name="Nat. Commun.">
        <title>Thousands of microbial genomes shed light on interconnected biogeochemical processes in an aquifer system.</title>
        <authorList>
            <person name="Anantharaman K."/>
            <person name="Brown C.T."/>
            <person name="Hug L.A."/>
            <person name="Sharon I."/>
            <person name="Castelle C.J."/>
            <person name="Probst A.J."/>
            <person name="Thomas B.C."/>
            <person name="Singh A."/>
            <person name="Wilkins M.J."/>
            <person name="Karaoz U."/>
            <person name="Brodie E.L."/>
            <person name="Williams K.H."/>
            <person name="Hubbard S.S."/>
            <person name="Banfield J.F."/>
        </authorList>
    </citation>
    <scope>NUCLEOTIDE SEQUENCE [LARGE SCALE GENOMIC DNA]</scope>
</reference>
<dbReference type="InterPro" id="IPR006558">
    <property type="entry name" value="LamG-like"/>
</dbReference>
<evidence type="ECO:0000256" key="1">
    <source>
        <dbReference type="ARBA" id="ARBA00022729"/>
    </source>
</evidence>
<name>A0A1G2BX76_9BACT</name>
<proteinExistence type="predicted"/>
<dbReference type="InterPro" id="IPR013320">
    <property type="entry name" value="ConA-like_dom_sf"/>
</dbReference>
<evidence type="ECO:0000313" key="6">
    <source>
        <dbReference type="Proteomes" id="UP000177626"/>
    </source>
</evidence>
<comment type="caution">
    <text evidence="5">The sequence shown here is derived from an EMBL/GenBank/DDBJ whole genome shotgun (WGS) entry which is preliminary data.</text>
</comment>
<keyword evidence="3" id="KW-0472">Membrane</keyword>
<keyword evidence="2" id="KW-1015">Disulfide bond</keyword>
<dbReference type="Proteomes" id="UP000177626">
    <property type="component" value="Unassembled WGS sequence"/>
</dbReference>
<evidence type="ECO:0000256" key="2">
    <source>
        <dbReference type="ARBA" id="ARBA00023157"/>
    </source>
</evidence>
<keyword evidence="1" id="KW-0732">Signal</keyword>
<protein>
    <recommendedName>
        <fullName evidence="4">LamG-like jellyroll fold domain-containing protein</fullName>
    </recommendedName>
</protein>
<dbReference type="Gene3D" id="2.60.120.200">
    <property type="match status" value="1"/>
</dbReference>
<dbReference type="Pfam" id="PF13385">
    <property type="entry name" value="Laminin_G_3"/>
    <property type="match status" value="1"/>
</dbReference>
<dbReference type="AlphaFoldDB" id="A0A1G2BX76"/>
<keyword evidence="3" id="KW-0812">Transmembrane</keyword>
<evidence type="ECO:0000256" key="3">
    <source>
        <dbReference type="SAM" id="Phobius"/>
    </source>
</evidence>
<sequence length="427" mass="45353">MTLNKKGFSLVEAIIYLAIVGILLTAVISLHLTLGGTSSKLVNNILASRNRRVSMGAMNYLVKNSDGLLKDLSGDCSSFGATPPVLALYFEDDNHLPGTCVESGGGVRIAVADKKISLTCYPNMSGNGYYQNCSTSVYPAGNVYYLSSDDVAVLNNSLAFSTSTSSSTANNFLALTTHLSVGTFAGQQARLTATSTATSTVILRNEEASGLISWYKMDASPGYTVDSKGPNNLQCAGGSGVTGLINGSTNAFDFEASSGDPACFDVSPQSFYFNNAFTITAWVKEESSGVDRQILGISDYTNRGYSFYIDNAYPMLRIGDSSTYTDYNGTGTAMTTATVYNVAATYDLNNNKIVLYVYQNGIGGVATTTFTTAATLTNSYSSLFISDDASETAGTDENFDGVIDEVRVYNRALTPQEIWAIQSQGAP</sequence>
<evidence type="ECO:0000259" key="4">
    <source>
        <dbReference type="SMART" id="SM00560"/>
    </source>
</evidence>
<feature type="domain" description="LamG-like jellyroll fold" evidence="4">
    <location>
        <begin position="275"/>
        <end position="416"/>
    </location>
</feature>
<feature type="transmembrane region" description="Helical" evidence="3">
    <location>
        <begin position="13"/>
        <end position="34"/>
    </location>
</feature>
<dbReference type="SMART" id="SM00560">
    <property type="entry name" value="LamGL"/>
    <property type="match status" value="1"/>
</dbReference>
<keyword evidence="3" id="KW-1133">Transmembrane helix</keyword>
<dbReference type="InterPro" id="IPR012902">
    <property type="entry name" value="N_methyl_site"/>
</dbReference>
<accession>A0A1G2BX76</accession>
<organism evidence="5 6">
    <name type="scientific">Candidatus Komeilibacteria bacterium RIFOXYC1_FULL_37_11</name>
    <dbReference type="NCBI Taxonomy" id="1798555"/>
    <lineage>
        <taxon>Bacteria</taxon>
        <taxon>Candidatus Komeiliibacteriota</taxon>
    </lineage>
</organism>
<dbReference type="EMBL" id="MHKQ01000020">
    <property type="protein sequence ID" value="OGY93536.1"/>
    <property type="molecule type" value="Genomic_DNA"/>
</dbReference>
<evidence type="ECO:0000313" key="5">
    <source>
        <dbReference type="EMBL" id="OGY93536.1"/>
    </source>
</evidence>
<dbReference type="SUPFAM" id="SSF49899">
    <property type="entry name" value="Concanavalin A-like lectins/glucanases"/>
    <property type="match status" value="1"/>
</dbReference>